<sequence length="371" mass="40338">MADERLLLTKVHGLSDLELAALLCLVNREHCIVSTPPVALNELVEELQLIATKIFGLKCAVVDCTPQTSLEDFASSILTPQSLAAARSGSPLRTRNESYFSRAGISPLTSVTASSPTGPGTAGNSSIANVVVARNLDRAPKTVQIQVLELLRTRRIFTRTSVQTAPKQFLFIAALGSESGGQAHVTLHLNDYFFIAHWHDPDDGFPNLDEAYDAADGAETASTESVLKKSTHGDVPPLADDPLFSEGDIAALAKLSREVQIEVDVTRYQMNVVSYLRMHRAVAGGIEPSATKHFEQLLKCLAPLHSLDFVTPALVHLAARKVYLHRVRIVHPRQERSMQWGSQLEAIESILEGISPEDVIEDVLSMVAAPL</sequence>
<gene>
    <name evidence="4" type="ORF">C8035_v004245</name>
</gene>
<comment type="pathway">
    <text evidence="2">Porphyrin-containing compound metabolism.</text>
</comment>
<dbReference type="InterPro" id="IPR052041">
    <property type="entry name" value="Nucleic_acid_metab_PIN/TRAM"/>
</dbReference>
<comment type="caution">
    <text evidence="4">The sequence shown here is derived from an EMBL/GenBank/DDBJ whole genome shotgun (WGS) entry which is preliminary data.</text>
</comment>
<name>A0A4R8Q7H5_9PEZI</name>
<dbReference type="Gene3D" id="1.10.8.80">
    <property type="entry name" value="Magnesium chelatase subunit I, C-Terminal domain"/>
    <property type="match status" value="1"/>
</dbReference>
<dbReference type="InterPro" id="IPR041628">
    <property type="entry name" value="ChlI/MoxR_AAA_lid"/>
</dbReference>
<evidence type="ECO:0000259" key="3">
    <source>
        <dbReference type="Pfam" id="PF17863"/>
    </source>
</evidence>
<dbReference type="EMBL" id="QAPG01000179">
    <property type="protein sequence ID" value="TDZ29733.1"/>
    <property type="molecule type" value="Genomic_DNA"/>
</dbReference>
<dbReference type="Proteomes" id="UP000295083">
    <property type="component" value="Unassembled WGS sequence"/>
</dbReference>
<dbReference type="PANTHER" id="PTHR11603:SF132">
    <property type="entry name" value="C2H2-TYPE DOMAIN-CONTAINING PROTEIN"/>
    <property type="match status" value="1"/>
</dbReference>
<keyword evidence="5" id="KW-1185">Reference proteome</keyword>
<organism evidence="4 5">
    <name type="scientific">Colletotrichum spinosum</name>
    <dbReference type="NCBI Taxonomy" id="1347390"/>
    <lineage>
        <taxon>Eukaryota</taxon>
        <taxon>Fungi</taxon>
        <taxon>Dikarya</taxon>
        <taxon>Ascomycota</taxon>
        <taxon>Pezizomycotina</taxon>
        <taxon>Sordariomycetes</taxon>
        <taxon>Hypocreomycetidae</taxon>
        <taxon>Glomerellales</taxon>
        <taxon>Glomerellaceae</taxon>
        <taxon>Colletotrichum</taxon>
        <taxon>Colletotrichum orbiculare species complex</taxon>
    </lineage>
</organism>
<evidence type="ECO:0000313" key="5">
    <source>
        <dbReference type="Proteomes" id="UP000295083"/>
    </source>
</evidence>
<evidence type="ECO:0000256" key="2">
    <source>
        <dbReference type="ARBA" id="ARBA00023444"/>
    </source>
</evidence>
<dbReference type="AlphaFoldDB" id="A0A4R8Q7H5"/>
<dbReference type="EC" id="6.6.1.1" evidence="1"/>
<evidence type="ECO:0000313" key="4">
    <source>
        <dbReference type="EMBL" id="TDZ29733.1"/>
    </source>
</evidence>
<dbReference type="GO" id="GO:0016851">
    <property type="term" value="F:magnesium chelatase activity"/>
    <property type="evidence" value="ECO:0007669"/>
    <property type="project" value="UniProtKB-EC"/>
</dbReference>
<accession>A0A4R8Q7H5</accession>
<dbReference type="PANTHER" id="PTHR11603">
    <property type="entry name" value="AAA FAMILY ATPASE"/>
    <property type="match status" value="1"/>
</dbReference>
<evidence type="ECO:0000256" key="1">
    <source>
        <dbReference type="ARBA" id="ARBA00012825"/>
    </source>
</evidence>
<feature type="domain" description="ChlI/MoxR AAA lid" evidence="3">
    <location>
        <begin position="277"/>
        <end position="336"/>
    </location>
</feature>
<proteinExistence type="predicted"/>
<dbReference type="Pfam" id="PF17863">
    <property type="entry name" value="AAA_lid_2"/>
    <property type="match status" value="1"/>
</dbReference>
<protein>
    <recommendedName>
        <fullName evidence="1">magnesium chelatase</fullName>
        <ecNumber evidence="1">6.6.1.1</ecNumber>
    </recommendedName>
</protein>
<reference evidence="4 5" key="1">
    <citation type="submission" date="2018-11" db="EMBL/GenBank/DDBJ databases">
        <title>Genome sequence and assembly of Colletotrichum spinosum.</title>
        <authorList>
            <person name="Gan P."/>
            <person name="Shirasu K."/>
        </authorList>
    </citation>
    <scope>NUCLEOTIDE SEQUENCE [LARGE SCALE GENOMIC DNA]</scope>
    <source>
        <strain evidence="4 5">CBS 515.97</strain>
    </source>
</reference>